<dbReference type="Proteomes" id="UP000541558">
    <property type="component" value="Unassembled WGS sequence"/>
</dbReference>
<evidence type="ECO:0000256" key="2">
    <source>
        <dbReference type="ARBA" id="ARBA00022448"/>
    </source>
</evidence>
<feature type="transmembrane region" description="Helical" evidence="9">
    <location>
        <begin position="263"/>
        <end position="282"/>
    </location>
</feature>
<keyword evidence="6 9" id="KW-1133">Transmembrane helix</keyword>
<keyword evidence="11" id="KW-1185">Reference proteome</keyword>
<keyword evidence="2" id="KW-0813">Transport</keyword>
<evidence type="ECO:0000256" key="9">
    <source>
        <dbReference type="SAM" id="Phobius"/>
    </source>
</evidence>
<feature type="transmembrane region" description="Helical" evidence="9">
    <location>
        <begin position="110"/>
        <end position="131"/>
    </location>
</feature>
<feature type="transmembrane region" description="Helical" evidence="9">
    <location>
        <begin position="223"/>
        <end position="243"/>
    </location>
</feature>
<protein>
    <recommendedName>
        <fullName evidence="12">Sulphur transport domain-containing protein</fullName>
    </recommendedName>
</protein>
<evidence type="ECO:0000256" key="4">
    <source>
        <dbReference type="ARBA" id="ARBA00022519"/>
    </source>
</evidence>
<reference evidence="10 11" key="1">
    <citation type="journal article" date="2020" name="ISME J.">
        <title>Uncovering the hidden diversity of litter-decomposition mechanisms in mushroom-forming fungi.</title>
        <authorList>
            <person name="Floudas D."/>
            <person name="Bentzer J."/>
            <person name="Ahren D."/>
            <person name="Johansson T."/>
            <person name="Persson P."/>
            <person name="Tunlid A."/>
        </authorList>
    </citation>
    <scope>NUCLEOTIDE SEQUENCE [LARGE SCALE GENOMIC DNA]</scope>
    <source>
        <strain evidence="10 11">CBS 175.51</strain>
    </source>
</reference>
<evidence type="ECO:0000256" key="6">
    <source>
        <dbReference type="ARBA" id="ARBA00022989"/>
    </source>
</evidence>
<evidence type="ECO:0008006" key="12">
    <source>
        <dbReference type="Google" id="ProtNLM"/>
    </source>
</evidence>
<dbReference type="AlphaFoldDB" id="A0A8H5EXE5"/>
<name>A0A8H5EXE5_9AGAR</name>
<dbReference type="PANTHER" id="PTHR30574">
    <property type="entry name" value="INNER MEMBRANE PROTEIN YEDE"/>
    <property type="match status" value="1"/>
</dbReference>
<dbReference type="PANTHER" id="PTHR30574:SF1">
    <property type="entry name" value="SULPHUR TRANSPORT DOMAIN-CONTAINING PROTEIN"/>
    <property type="match status" value="1"/>
</dbReference>
<feature type="region of interest" description="Disordered" evidence="8">
    <location>
        <begin position="177"/>
        <end position="213"/>
    </location>
</feature>
<evidence type="ECO:0000256" key="5">
    <source>
        <dbReference type="ARBA" id="ARBA00022692"/>
    </source>
</evidence>
<comment type="caution">
    <text evidence="10">The sequence shown here is derived from an EMBL/GenBank/DDBJ whole genome shotgun (WGS) entry which is preliminary data.</text>
</comment>
<accession>A0A8H5EXE5</accession>
<dbReference type="Pfam" id="PF20398">
    <property type="entry name" value="DUF6691"/>
    <property type="match status" value="1"/>
</dbReference>
<feature type="compositionally biased region" description="Polar residues" evidence="8">
    <location>
        <begin position="177"/>
        <end position="186"/>
    </location>
</feature>
<keyword evidence="7 9" id="KW-0472">Membrane</keyword>
<evidence type="ECO:0000256" key="1">
    <source>
        <dbReference type="ARBA" id="ARBA00004429"/>
    </source>
</evidence>
<dbReference type="Pfam" id="PF04143">
    <property type="entry name" value="Sulf_transp"/>
    <property type="match status" value="1"/>
</dbReference>
<dbReference type="GO" id="GO:0005886">
    <property type="term" value="C:plasma membrane"/>
    <property type="evidence" value="ECO:0007669"/>
    <property type="project" value="UniProtKB-SubCell"/>
</dbReference>
<feature type="transmembrane region" description="Helical" evidence="9">
    <location>
        <begin position="151"/>
        <end position="169"/>
    </location>
</feature>
<feature type="transmembrane region" description="Helical" evidence="9">
    <location>
        <begin position="302"/>
        <end position="322"/>
    </location>
</feature>
<comment type="subcellular location">
    <subcellularLocation>
        <location evidence="1">Cell inner membrane</location>
        <topology evidence="1">Multi-pass membrane protein</topology>
    </subcellularLocation>
</comment>
<feature type="transmembrane region" description="Helical" evidence="9">
    <location>
        <begin position="70"/>
        <end position="89"/>
    </location>
</feature>
<evidence type="ECO:0000256" key="7">
    <source>
        <dbReference type="ARBA" id="ARBA00023136"/>
    </source>
</evidence>
<keyword evidence="5 9" id="KW-0812">Transmembrane</keyword>
<feature type="transmembrane region" description="Helical" evidence="9">
    <location>
        <begin position="45"/>
        <end position="64"/>
    </location>
</feature>
<keyword evidence="4" id="KW-0997">Cell inner membrane</keyword>
<proteinExistence type="predicted"/>
<keyword evidence="3" id="KW-1003">Cell membrane</keyword>
<sequence length="358" mass="36471">MAHPVPLQSFLGGLSIPIPVHALTLLNGNVFGISGFIHRAVKGNVEGAAGALGLVLGGMLVAQLDGKAPAALALPLSQIALSGLLVGLGTKLSNGCTSGHMVCGLSRLSLRSLAATVSFFTTGVITASLLHSDLPAVGTFDWTLGASGAKYLAYQAFPLAASALLYFLAPRTSDQTPSSITEASEQTTLLSPAESSSATPPAPASKEPTLTPQPSGYQPLLRTLAFVTTSVQFALALQLSGLTDPIRVLSFLLLPFHKAFDPSLAFLAAGALPLGIALYRYARGNEIPRLGGKWSIPKPGSIDTKLVLGAAIFGVGWGMAGVCPGPGLVNLGRAIAAGGDILPFATFLATLITGGLLV</sequence>
<evidence type="ECO:0000256" key="8">
    <source>
        <dbReference type="SAM" id="MobiDB-lite"/>
    </source>
</evidence>
<gene>
    <name evidence="10" type="ORF">D9611_004885</name>
</gene>
<evidence type="ECO:0000256" key="3">
    <source>
        <dbReference type="ARBA" id="ARBA00022475"/>
    </source>
</evidence>
<feature type="compositionally biased region" description="Low complexity" evidence="8">
    <location>
        <begin position="187"/>
        <end position="209"/>
    </location>
</feature>
<dbReference type="InterPro" id="IPR046513">
    <property type="entry name" value="DUF6691"/>
</dbReference>
<feature type="transmembrane region" description="Helical" evidence="9">
    <location>
        <begin position="334"/>
        <end position="357"/>
    </location>
</feature>
<dbReference type="InterPro" id="IPR007272">
    <property type="entry name" value="Sulf_transp_TsuA/YedE"/>
</dbReference>
<evidence type="ECO:0000313" key="10">
    <source>
        <dbReference type="EMBL" id="KAF5315553.1"/>
    </source>
</evidence>
<organism evidence="10 11">
    <name type="scientific">Ephemerocybe angulata</name>
    <dbReference type="NCBI Taxonomy" id="980116"/>
    <lineage>
        <taxon>Eukaryota</taxon>
        <taxon>Fungi</taxon>
        <taxon>Dikarya</taxon>
        <taxon>Basidiomycota</taxon>
        <taxon>Agaricomycotina</taxon>
        <taxon>Agaricomycetes</taxon>
        <taxon>Agaricomycetidae</taxon>
        <taxon>Agaricales</taxon>
        <taxon>Agaricineae</taxon>
        <taxon>Psathyrellaceae</taxon>
        <taxon>Ephemerocybe</taxon>
    </lineage>
</organism>
<feature type="transmembrane region" description="Helical" evidence="9">
    <location>
        <begin position="20"/>
        <end position="38"/>
    </location>
</feature>
<evidence type="ECO:0000313" key="11">
    <source>
        <dbReference type="Proteomes" id="UP000541558"/>
    </source>
</evidence>
<dbReference type="OrthoDB" id="10254418at2759"/>
<dbReference type="EMBL" id="JAACJK010000220">
    <property type="protein sequence ID" value="KAF5315553.1"/>
    <property type="molecule type" value="Genomic_DNA"/>
</dbReference>